<dbReference type="EMBL" id="JAAVJS010000023">
    <property type="protein sequence ID" value="NJX16560.1"/>
    <property type="molecule type" value="Genomic_DNA"/>
</dbReference>
<feature type="chain" id="PRO_5045892980" evidence="1">
    <location>
        <begin position="37"/>
        <end position="211"/>
    </location>
</feature>
<dbReference type="InterPro" id="IPR011250">
    <property type="entry name" value="OMP/PagP_B-barrel"/>
</dbReference>
<evidence type="ECO:0000313" key="3">
    <source>
        <dbReference type="EMBL" id="NJX16560.1"/>
    </source>
</evidence>
<gene>
    <name evidence="3" type="ORF">HC176_13785</name>
</gene>
<proteinExistence type="predicted"/>
<dbReference type="RefSeq" id="WP_167919250.1">
    <property type="nucleotide sequence ID" value="NZ_JAAVJS010000023.1"/>
</dbReference>
<comment type="caution">
    <text evidence="3">The sequence shown here is derived from an EMBL/GenBank/DDBJ whole genome shotgun (WGS) entry which is preliminary data.</text>
</comment>
<evidence type="ECO:0000256" key="1">
    <source>
        <dbReference type="SAM" id="SignalP"/>
    </source>
</evidence>
<name>A0ABX1DDZ6_9FLAO</name>
<dbReference type="Pfam" id="PF13568">
    <property type="entry name" value="OMP_b-brl_2"/>
    <property type="match status" value="1"/>
</dbReference>
<keyword evidence="1" id="KW-0732">Signal</keyword>
<evidence type="ECO:0000313" key="4">
    <source>
        <dbReference type="Proteomes" id="UP000760545"/>
    </source>
</evidence>
<sequence length="211" mass="23284">MKHFRKFKSPLKLSTKNGKSVFFALALAFITPTALSAQTAEGFGFKGGLNYNANGDYFESISQNSKSPDRNVGYHVGIFGKIGDKLYLRPELVYTSTKSDYDNDSFEMQKLDAPVLVGANILGPLSVFAGPSFQYILDSEFEGVTIGDVKNDFTVGLNFGVGLNFNKLGIDLRYERGFSDNEATFINSNVNTNDRLDTRPDQLILSLSLML</sequence>
<feature type="domain" description="Outer membrane protein beta-barrel" evidence="2">
    <location>
        <begin position="42"/>
        <end position="180"/>
    </location>
</feature>
<organism evidence="3 4">
    <name type="scientific">Tamlana crocina</name>
    <dbReference type="NCBI Taxonomy" id="393006"/>
    <lineage>
        <taxon>Bacteria</taxon>
        <taxon>Pseudomonadati</taxon>
        <taxon>Bacteroidota</taxon>
        <taxon>Flavobacteriia</taxon>
        <taxon>Flavobacteriales</taxon>
        <taxon>Flavobacteriaceae</taxon>
        <taxon>Tamlana</taxon>
    </lineage>
</organism>
<accession>A0ABX1DDZ6</accession>
<dbReference type="InterPro" id="IPR025665">
    <property type="entry name" value="Beta-barrel_OMP_2"/>
</dbReference>
<feature type="signal peptide" evidence="1">
    <location>
        <begin position="1"/>
        <end position="36"/>
    </location>
</feature>
<evidence type="ECO:0000259" key="2">
    <source>
        <dbReference type="Pfam" id="PF13568"/>
    </source>
</evidence>
<dbReference type="SUPFAM" id="SSF56925">
    <property type="entry name" value="OMPA-like"/>
    <property type="match status" value="1"/>
</dbReference>
<protein>
    <submittedName>
        <fullName evidence="3">PorT family protein</fullName>
    </submittedName>
</protein>
<reference evidence="3 4" key="1">
    <citation type="submission" date="2020-03" db="EMBL/GenBank/DDBJ databases">
        <title>Tamlana sp. nov, isolated from XXX.</title>
        <authorList>
            <person name="Cao W.R."/>
        </authorList>
    </citation>
    <scope>NUCLEOTIDE SEQUENCE [LARGE SCALE GENOMIC DNA]</scope>
    <source>
        <strain evidence="3 4">HST1-43</strain>
    </source>
</reference>
<dbReference type="Proteomes" id="UP000760545">
    <property type="component" value="Unassembled WGS sequence"/>
</dbReference>
<keyword evidence="4" id="KW-1185">Reference proteome</keyword>